<dbReference type="EMBL" id="JBGMDY010000001">
    <property type="protein sequence ID" value="KAL2346595.1"/>
    <property type="molecule type" value="Genomic_DNA"/>
</dbReference>
<sequence>MEDFIFKTMASSFALLVLNIVIRLVNNIWWRSRSTEKLLRQQGIRGSSYKLFNGDISDMKNSAIKASSKPISLNHQIVPRVFPFVHKMVQQHGNVSFYWFGRTARLIVADAELARLILSNKNGHFIKPPRNPFIELLTLGLTTLEGETWSKRRRVITSAFQLEKLKAMVPEFSTSCHSMIERWEKLVQPNGSFELDVSVEFEALAGDVIARTAFGSSYQEGKKIFELQREQAVLVSESINSIYIPGFRFLPTRKNKRRYDLDVRIRAMLGGIIKKKEQVMKEGKLKEHDLLSILLQCRDEHNSLTTEDVIEECKLFYFAGQATTAVTLAWTMVVLSMHPDWQEKAREEVLEVFGKRAHDFKGINHLKIVSMILHEVLRLYPAIPDFHKYNWCETKIGNMSIPAGVVVCIPVPLLHHDGNYWEKPDEFNPLRFSEGVSKASKDHIAFYPFGWGPRICPGQNFAFLEARMALAMILQRFSFELSPSYAHAPSCSLTLKPQFGAPIVIRRLETSNKLGGC</sequence>
<evidence type="ECO:0000256" key="7">
    <source>
        <dbReference type="ARBA" id="ARBA00023002"/>
    </source>
</evidence>
<evidence type="ECO:0000256" key="8">
    <source>
        <dbReference type="ARBA" id="ARBA00023004"/>
    </source>
</evidence>
<evidence type="ECO:0000313" key="14">
    <source>
        <dbReference type="Proteomes" id="UP001603857"/>
    </source>
</evidence>
<keyword evidence="5 11" id="KW-0479">Metal-binding</keyword>
<dbReference type="Proteomes" id="UP001603857">
    <property type="component" value="Unassembled WGS sequence"/>
</dbReference>
<evidence type="ECO:0000313" key="13">
    <source>
        <dbReference type="EMBL" id="KAL2346595.1"/>
    </source>
</evidence>
<proteinExistence type="inferred from homology"/>
<dbReference type="AlphaFoldDB" id="A0ABD1NHG3"/>
<keyword evidence="6" id="KW-1133">Transmembrane helix</keyword>
<dbReference type="GO" id="GO:0004497">
    <property type="term" value="F:monooxygenase activity"/>
    <property type="evidence" value="ECO:0007669"/>
    <property type="project" value="UniProtKB-KW"/>
</dbReference>
<evidence type="ECO:0008006" key="15">
    <source>
        <dbReference type="Google" id="ProtNLM"/>
    </source>
</evidence>
<evidence type="ECO:0000256" key="12">
    <source>
        <dbReference type="RuleBase" id="RU000461"/>
    </source>
</evidence>
<evidence type="ECO:0000256" key="11">
    <source>
        <dbReference type="PIRSR" id="PIRSR602401-1"/>
    </source>
</evidence>
<evidence type="ECO:0000256" key="1">
    <source>
        <dbReference type="ARBA" id="ARBA00004167"/>
    </source>
</evidence>
<evidence type="ECO:0000256" key="2">
    <source>
        <dbReference type="ARBA" id="ARBA00010617"/>
    </source>
</evidence>
<dbReference type="GO" id="GO:0016020">
    <property type="term" value="C:membrane"/>
    <property type="evidence" value="ECO:0007669"/>
    <property type="project" value="UniProtKB-SubCell"/>
</dbReference>
<keyword evidence="10" id="KW-0472">Membrane</keyword>
<evidence type="ECO:0000256" key="5">
    <source>
        <dbReference type="ARBA" id="ARBA00022723"/>
    </source>
</evidence>
<comment type="similarity">
    <text evidence="2 12">Belongs to the cytochrome P450 family.</text>
</comment>
<reference evidence="13 14" key="1">
    <citation type="submission" date="2024-08" db="EMBL/GenBank/DDBJ databases">
        <title>Insights into the chromosomal genome structure of Flemingia macrophylla.</title>
        <authorList>
            <person name="Ding Y."/>
            <person name="Zhao Y."/>
            <person name="Bi W."/>
            <person name="Wu M."/>
            <person name="Zhao G."/>
            <person name="Gong Y."/>
            <person name="Li W."/>
            <person name="Zhang P."/>
        </authorList>
    </citation>
    <scope>NUCLEOTIDE SEQUENCE [LARGE SCALE GENOMIC DNA]</scope>
    <source>
        <strain evidence="13">DYQJB</strain>
        <tissue evidence="13">Leaf</tissue>
    </source>
</reference>
<comment type="caution">
    <text evidence="13">The sequence shown here is derived from an EMBL/GenBank/DDBJ whole genome shotgun (WGS) entry which is preliminary data.</text>
</comment>
<protein>
    <recommendedName>
        <fullName evidence="15">Cytochrome P450</fullName>
    </recommendedName>
</protein>
<evidence type="ECO:0000256" key="6">
    <source>
        <dbReference type="ARBA" id="ARBA00022989"/>
    </source>
</evidence>
<feature type="binding site" description="axial binding residue" evidence="11">
    <location>
        <position position="456"/>
    </location>
    <ligand>
        <name>heme</name>
        <dbReference type="ChEBI" id="CHEBI:30413"/>
    </ligand>
    <ligandPart>
        <name>Fe</name>
        <dbReference type="ChEBI" id="CHEBI:18248"/>
    </ligandPart>
</feature>
<keyword evidence="4" id="KW-0812">Transmembrane</keyword>
<keyword evidence="9 12" id="KW-0503">Monooxygenase</keyword>
<organism evidence="13 14">
    <name type="scientific">Flemingia macrophylla</name>
    <dbReference type="NCBI Taxonomy" id="520843"/>
    <lineage>
        <taxon>Eukaryota</taxon>
        <taxon>Viridiplantae</taxon>
        <taxon>Streptophyta</taxon>
        <taxon>Embryophyta</taxon>
        <taxon>Tracheophyta</taxon>
        <taxon>Spermatophyta</taxon>
        <taxon>Magnoliopsida</taxon>
        <taxon>eudicotyledons</taxon>
        <taxon>Gunneridae</taxon>
        <taxon>Pentapetalae</taxon>
        <taxon>rosids</taxon>
        <taxon>fabids</taxon>
        <taxon>Fabales</taxon>
        <taxon>Fabaceae</taxon>
        <taxon>Papilionoideae</taxon>
        <taxon>50 kb inversion clade</taxon>
        <taxon>NPAAA clade</taxon>
        <taxon>indigoferoid/millettioid clade</taxon>
        <taxon>Phaseoleae</taxon>
        <taxon>Flemingia</taxon>
    </lineage>
</organism>
<dbReference type="SUPFAM" id="SSF48264">
    <property type="entry name" value="Cytochrome P450"/>
    <property type="match status" value="1"/>
</dbReference>
<evidence type="ECO:0000256" key="3">
    <source>
        <dbReference type="ARBA" id="ARBA00022617"/>
    </source>
</evidence>
<dbReference type="PRINTS" id="PR00463">
    <property type="entry name" value="EP450I"/>
</dbReference>
<keyword evidence="7 12" id="KW-0560">Oxidoreductase</keyword>
<dbReference type="InterPro" id="IPR017972">
    <property type="entry name" value="Cyt_P450_CS"/>
</dbReference>
<dbReference type="InterPro" id="IPR050665">
    <property type="entry name" value="Cytochrome_P450_Monooxygen"/>
</dbReference>
<comment type="cofactor">
    <cofactor evidence="11">
        <name>heme</name>
        <dbReference type="ChEBI" id="CHEBI:30413"/>
    </cofactor>
</comment>
<dbReference type="PANTHER" id="PTHR24282:SF148">
    <property type="entry name" value="CYTOCHROME P450 72A15-LIKE"/>
    <property type="match status" value="1"/>
</dbReference>
<keyword evidence="3 11" id="KW-0349">Heme</keyword>
<dbReference type="InterPro" id="IPR036396">
    <property type="entry name" value="Cyt_P450_sf"/>
</dbReference>
<dbReference type="InterPro" id="IPR002401">
    <property type="entry name" value="Cyt_P450_E_grp-I"/>
</dbReference>
<dbReference type="PRINTS" id="PR00385">
    <property type="entry name" value="P450"/>
</dbReference>
<dbReference type="GO" id="GO:0016705">
    <property type="term" value="F:oxidoreductase activity, acting on paired donors, with incorporation or reduction of molecular oxygen"/>
    <property type="evidence" value="ECO:0007669"/>
    <property type="project" value="UniProtKB-ARBA"/>
</dbReference>
<evidence type="ECO:0000256" key="9">
    <source>
        <dbReference type="ARBA" id="ARBA00023033"/>
    </source>
</evidence>
<dbReference type="PROSITE" id="PS00086">
    <property type="entry name" value="CYTOCHROME_P450"/>
    <property type="match status" value="1"/>
</dbReference>
<evidence type="ECO:0000256" key="4">
    <source>
        <dbReference type="ARBA" id="ARBA00022692"/>
    </source>
</evidence>
<dbReference type="PANTHER" id="PTHR24282">
    <property type="entry name" value="CYTOCHROME P450 FAMILY MEMBER"/>
    <property type="match status" value="1"/>
</dbReference>
<dbReference type="Pfam" id="PF00067">
    <property type="entry name" value="p450"/>
    <property type="match status" value="1"/>
</dbReference>
<comment type="subcellular location">
    <subcellularLocation>
        <location evidence="1">Membrane</location>
        <topology evidence="1">Single-pass membrane protein</topology>
    </subcellularLocation>
</comment>
<evidence type="ECO:0000256" key="10">
    <source>
        <dbReference type="ARBA" id="ARBA00023136"/>
    </source>
</evidence>
<name>A0ABD1NHG3_9FABA</name>
<keyword evidence="8 11" id="KW-0408">Iron</keyword>
<gene>
    <name evidence="13" type="ORF">Fmac_000595</name>
</gene>
<dbReference type="GO" id="GO:0046872">
    <property type="term" value="F:metal ion binding"/>
    <property type="evidence" value="ECO:0007669"/>
    <property type="project" value="UniProtKB-KW"/>
</dbReference>
<keyword evidence="14" id="KW-1185">Reference proteome</keyword>
<accession>A0ABD1NHG3</accession>
<dbReference type="Gene3D" id="1.10.630.10">
    <property type="entry name" value="Cytochrome P450"/>
    <property type="match status" value="1"/>
</dbReference>
<dbReference type="InterPro" id="IPR001128">
    <property type="entry name" value="Cyt_P450"/>
</dbReference>